<proteinExistence type="predicted"/>
<name>A0AAD8IZV8_9APIA</name>
<dbReference type="InterPro" id="IPR036770">
    <property type="entry name" value="Ankyrin_rpt-contain_sf"/>
</dbReference>
<evidence type="ECO:0000259" key="3">
    <source>
        <dbReference type="Pfam" id="PF13962"/>
    </source>
</evidence>
<feature type="transmembrane region" description="Helical" evidence="2">
    <location>
        <begin position="530"/>
        <end position="553"/>
    </location>
</feature>
<sequence>MSGEDIYAALTQKDEAKVRELCWEHPDGPFHKLTRRRDSVLQKALYSTQVDLVLVLLSDAKKRWQRDFYKKMGEHVNKTDNNILHVAATHDSCIRAAKKIVKYAPHLLTLENNRGERPIFIAARYGQFKMFKFLNRQLINLVPDVEDRLSFYQLYNKRGESYTILHQAIHSEHFELALYIAREIPTLICEENEKRMTALHLLAMNPSAFRNQDWKWLKRLLPSSFRSLSVEILHKDATEDENVEGAAGKIGSSSTITIPWWDEIKKEYRRSEAALQLGSILVKEDKSWIEPISATDSEENAGSTSAANSSNEPVKPPTPLILATKYGCSDIALMIINTHPQTVEQVGPKHGSILHLAIKYQRIEIFDAVMDMEMQMRKLVRLHDLEGNTILHMVALNTRKVEFKNGTEATSSHKPKAKSFNPWDAEEIKDETRSPAFELQDDLLLFKRVERILKTHYHKTLNKNLKTADQLFAAKKEPLRDSAQEWMKRTAENCSIIAVLIATVAFAAAYTVPGGTDDKNGSPLLLKETFFVVFTIADVLSLASTLTAVVVFLSILTSSYRFHDFKETLPKSLMIGISCLVFSLTMMMLAFAATIILMIKNKQQWTKIALYAVAFLPVTVLVATYLPFYVPLMRTFHYTTDKLKNLLPKFNHPNKSKTLPRSHVRKPKKLHL</sequence>
<evidence type="ECO:0000256" key="2">
    <source>
        <dbReference type="SAM" id="Phobius"/>
    </source>
</evidence>
<keyword evidence="5" id="KW-1185">Reference proteome</keyword>
<evidence type="ECO:0000313" key="4">
    <source>
        <dbReference type="EMBL" id="KAK1393342.1"/>
    </source>
</evidence>
<keyword evidence="2" id="KW-0812">Transmembrane</keyword>
<dbReference type="EMBL" id="JAUIZM010000003">
    <property type="protein sequence ID" value="KAK1393342.1"/>
    <property type="molecule type" value="Genomic_DNA"/>
</dbReference>
<comment type="caution">
    <text evidence="4">The sequence shown here is derived from an EMBL/GenBank/DDBJ whole genome shotgun (WGS) entry which is preliminary data.</text>
</comment>
<dbReference type="Pfam" id="PF13962">
    <property type="entry name" value="PGG"/>
    <property type="match status" value="1"/>
</dbReference>
<reference evidence="4" key="1">
    <citation type="submission" date="2023-02" db="EMBL/GenBank/DDBJ databases">
        <title>Genome of toxic invasive species Heracleum sosnowskyi carries increased number of genes despite the absence of recent whole-genome duplications.</title>
        <authorList>
            <person name="Schelkunov M."/>
            <person name="Shtratnikova V."/>
            <person name="Makarenko M."/>
            <person name="Klepikova A."/>
            <person name="Omelchenko D."/>
            <person name="Novikova G."/>
            <person name="Obukhova E."/>
            <person name="Bogdanov V."/>
            <person name="Penin A."/>
            <person name="Logacheva M."/>
        </authorList>
    </citation>
    <scope>NUCLEOTIDE SEQUENCE</scope>
    <source>
        <strain evidence="4">Hsosn_3</strain>
        <tissue evidence="4">Leaf</tissue>
    </source>
</reference>
<feature type="domain" description="PGG" evidence="3">
    <location>
        <begin position="485"/>
        <end position="597"/>
    </location>
</feature>
<accession>A0AAD8IZV8</accession>
<dbReference type="SUPFAM" id="SSF48403">
    <property type="entry name" value="Ankyrin repeat"/>
    <property type="match status" value="2"/>
</dbReference>
<organism evidence="4 5">
    <name type="scientific">Heracleum sosnowskyi</name>
    <dbReference type="NCBI Taxonomy" id="360622"/>
    <lineage>
        <taxon>Eukaryota</taxon>
        <taxon>Viridiplantae</taxon>
        <taxon>Streptophyta</taxon>
        <taxon>Embryophyta</taxon>
        <taxon>Tracheophyta</taxon>
        <taxon>Spermatophyta</taxon>
        <taxon>Magnoliopsida</taxon>
        <taxon>eudicotyledons</taxon>
        <taxon>Gunneridae</taxon>
        <taxon>Pentapetalae</taxon>
        <taxon>asterids</taxon>
        <taxon>campanulids</taxon>
        <taxon>Apiales</taxon>
        <taxon>Apiaceae</taxon>
        <taxon>Apioideae</taxon>
        <taxon>apioid superclade</taxon>
        <taxon>Tordylieae</taxon>
        <taxon>Tordyliinae</taxon>
        <taxon>Heracleum</taxon>
    </lineage>
</organism>
<dbReference type="InterPro" id="IPR026961">
    <property type="entry name" value="PGG_dom"/>
</dbReference>
<dbReference type="PANTHER" id="PTHR24177">
    <property type="entry name" value="CASKIN"/>
    <property type="match status" value="1"/>
</dbReference>
<gene>
    <name evidence="4" type="ORF">POM88_012398</name>
</gene>
<keyword evidence="2" id="KW-0472">Membrane</keyword>
<feature type="region of interest" description="Disordered" evidence="1">
    <location>
        <begin position="653"/>
        <end position="672"/>
    </location>
</feature>
<reference evidence="4" key="2">
    <citation type="submission" date="2023-05" db="EMBL/GenBank/DDBJ databases">
        <authorList>
            <person name="Schelkunov M.I."/>
        </authorList>
    </citation>
    <scope>NUCLEOTIDE SEQUENCE</scope>
    <source>
        <strain evidence="4">Hsosn_3</strain>
        <tissue evidence="4">Leaf</tissue>
    </source>
</reference>
<dbReference type="PANTHER" id="PTHR24177:SF314">
    <property type="entry name" value="PROTEIN ACCELERATED CELL DEATH 6-LIKE ISOFORM X1"/>
    <property type="match status" value="1"/>
</dbReference>
<dbReference type="AlphaFoldDB" id="A0AAD8IZV8"/>
<feature type="transmembrane region" description="Helical" evidence="2">
    <location>
        <begin position="608"/>
        <end position="630"/>
    </location>
</feature>
<dbReference type="GO" id="GO:0016020">
    <property type="term" value="C:membrane"/>
    <property type="evidence" value="ECO:0007669"/>
    <property type="project" value="TreeGrafter"/>
</dbReference>
<protein>
    <submittedName>
        <fullName evidence="4">PGG domain-containing protein</fullName>
    </submittedName>
</protein>
<feature type="transmembrane region" description="Helical" evidence="2">
    <location>
        <begin position="573"/>
        <end position="596"/>
    </location>
</feature>
<keyword evidence="2" id="KW-1133">Transmembrane helix</keyword>
<evidence type="ECO:0000313" key="5">
    <source>
        <dbReference type="Proteomes" id="UP001237642"/>
    </source>
</evidence>
<dbReference type="Proteomes" id="UP001237642">
    <property type="component" value="Unassembled WGS sequence"/>
</dbReference>
<dbReference type="Gene3D" id="1.25.40.20">
    <property type="entry name" value="Ankyrin repeat-containing domain"/>
    <property type="match status" value="2"/>
</dbReference>
<evidence type="ECO:0000256" key="1">
    <source>
        <dbReference type="SAM" id="MobiDB-lite"/>
    </source>
</evidence>
<feature type="region of interest" description="Disordered" evidence="1">
    <location>
        <begin position="293"/>
        <end position="316"/>
    </location>
</feature>
<feature type="compositionally biased region" description="Low complexity" evidence="1">
    <location>
        <begin position="300"/>
        <end position="312"/>
    </location>
</feature>
<feature type="transmembrane region" description="Helical" evidence="2">
    <location>
        <begin position="490"/>
        <end position="510"/>
    </location>
</feature>